<dbReference type="KEGG" id="asn:102371543"/>
<dbReference type="GO" id="GO:0004984">
    <property type="term" value="F:olfactory receptor activity"/>
    <property type="evidence" value="ECO:0007669"/>
    <property type="project" value="InterPro"/>
</dbReference>
<evidence type="ECO:0000256" key="10">
    <source>
        <dbReference type="ARBA" id="ARBA00023170"/>
    </source>
</evidence>
<dbReference type="InterPro" id="IPR017452">
    <property type="entry name" value="GPCR_Rhodpsn_7TM"/>
</dbReference>
<dbReference type="SUPFAM" id="SSF81321">
    <property type="entry name" value="Family A G protein-coupled receptor-like"/>
    <property type="match status" value="1"/>
</dbReference>
<keyword evidence="12 13" id="KW-0807">Transducer</keyword>
<name>A0A1U7SNZ0_ALLSI</name>
<evidence type="ECO:0000256" key="13">
    <source>
        <dbReference type="RuleBase" id="RU000688"/>
    </source>
</evidence>
<dbReference type="Proteomes" id="UP000189705">
    <property type="component" value="Unplaced"/>
</dbReference>
<dbReference type="InterPro" id="IPR000725">
    <property type="entry name" value="Olfact_rcpt"/>
</dbReference>
<keyword evidence="2 14" id="KW-1003">Cell membrane</keyword>
<dbReference type="GO" id="GO:0005886">
    <property type="term" value="C:plasma membrane"/>
    <property type="evidence" value="ECO:0007669"/>
    <property type="project" value="UniProtKB-SubCell"/>
</dbReference>
<gene>
    <name evidence="17" type="primary">LOC102371543</name>
</gene>
<feature type="transmembrane region" description="Helical" evidence="14">
    <location>
        <begin position="94"/>
        <end position="120"/>
    </location>
</feature>
<dbReference type="GeneID" id="102371543"/>
<dbReference type="CDD" id="cd15911">
    <property type="entry name" value="7tmA_OR11A-like"/>
    <property type="match status" value="1"/>
</dbReference>
<proteinExistence type="inferred from homology"/>
<keyword evidence="6 14" id="KW-1133">Transmembrane helix</keyword>
<evidence type="ECO:0000256" key="12">
    <source>
        <dbReference type="ARBA" id="ARBA00023224"/>
    </source>
</evidence>
<evidence type="ECO:0000256" key="8">
    <source>
        <dbReference type="ARBA" id="ARBA00023136"/>
    </source>
</evidence>
<feature type="transmembrane region" description="Helical" evidence="14">
    <location>
        <begin position="277"/>
        <end position="296"/>
    </location>
</feature>
<feature type="transmembrane region" description="Helical" evidence="14">
    <location>
        <begin position="63"/>
        <end position="82"/>
    </location>
</feature>
<keyword evidence="10 13" id="KW-0675">Receptor</keyword>
<evidence type="ECO:0000256" key="6">
    <source>
        <dbReference type="ARBA" id="ARBA00022989"/>
    </source>
</evidence>
<dbReference type="GO" id="GO:0004930">
    <property type="term" value="F:G protein-coupled receptor activity"/>
    <property type="evidence" value="ECO:0007669"/>
    <property type="project" value="UniProtKB-KW"/>
</dbReference>
<dbReference type="FunFam" id="1.20.1070.10:FF:000001">
    <property type="entry name" value="Olfactory receptor"/>
    <property type="match status" value="1"/>
</dbReference>
<keyword evidence="3 14" id="KW-0716">Sensory transduction</keyword>
<evidence type="ECO:0000256" key="4">
    <source>
        <dbReference type="ARBA" id="ARBA00022692"/>
    </source>
</evidence>
<keyword evidence="5 14" id="KW-0552">Olfaction</keyword>
<keyword evidence="16" id="KW-1185">Reference proteome</keyword>
<keyword evidence="11" id="KW-0325">Glycoprotein</keyword>
<sequence>MVDPGIENETVVDILVLLGFEDRHELQIFLFPLFLTLYLASMVGNILIITIVSADRNLRTPMYFFLGNLSVLEVLYSSNITPRMLMDLLRHDKYISFGGCILQLYIFCALGTVECFLLMLMSYDRYLAICNPLHYADLMNWTLSVKLAVGTWVWGLLLAAGLLLILGKSLTLCGPNEINHYFCDLTPLLKLSCSDTFMVEVAIFVSAGVVSLIPFLLTITSYIHILLIVIKLPSKSGKSKAFSTCSSHLIVVTAFYGTLTITYGASTRTQTVDLNKILSLMYTVVTPLFNPIVYSLRNNEVKEALKRFLIKVIHWQN</sequence>
<feature type="transmembrane region" description="Helical" evidence="14">
    <location>
        <begin position="241"/>
        <end position="265"/>
    </location>
</feature>
<dbReference type="AlphaFoldDB" id="A0A1U7SNZ0"/>
<evidence type="ECO:0000313" key="17">
    <source>
        <dbReference type="RefSeq" id="XP_006039364.2"/>
    </source>
</evidence>
<dbReference type="PANTHER" id="PTHR24242:SF253">
    <property type="entry name" value="OLFACTORY RECEPTOR-RELATED"/>
    <property type="match status" value="1"/>
</dbReference>
<dbReference type="RefSeq" id="XP_006039364.2">
    <property type="nucleotide sequence ID" value="XM_006039302.2"/>
</dbReference>
<reference evidence="17" key="1">
    <citation type="submission" date="2025-08" db="UniProtKB">
        <authorList>
            <consortium name="RefSeq"/>
        </authorList>
    </citation>
    <scope>IDENTIFICATION</scope>
</reference>
<dbReference type="PRINTS" id="PR00245">
    <property type="entry name" value="OLFACTORYR"/>
</dbReference>
<comment type="similarity">
    <text evidence="13">Belongs to the G-protein coupled receptor 1 family.</text>
</comment>
<dbReference type="PROSITE" id="PS50262">
    <property type="entry name" value="G_PROTEIN_RECEP_F1_2"/>
    <property type="match status" value="1"/>
</dbReference>
<protein>
    <recommendedName>
        <fullName evidence="14">Olfactory receptor</fullName>
    </recommendedName>
</protein>
<keyword evidence="9" id="KW-1015">Disulfide bond</keyword>
<dbReference type="PRINTS" id="PR00237">
    <property type="entry name" value="GPCRRHODOPSN"/>
</dbReference>
<evidence type="ECO:0000256" key="7">
    <source>
        <dbReference type="ARBA" id="ARBA00023040"/>
    </source>
</evidence>
<dbReference type="Gene3D" id="1.20.1070.10">
    <property type="entry name" value="Rhodopsin 7-helix transmembrane proteins"/>
    <property type="match status" value="1"/>
</dbReference>
<evidence type="ECO:0000256" key="11">
    <source>
        <dbReference type="ARBA" id="ARBA00023180"/>
    </source>
</evidence>
<dbReference type="InParanoid" id="A0A1U7SNZ0"/>
<dbReference type="InterPro" id="IPR050939">
    <property type="entry name" value="Olfactory_GPCR1"/>
</dbReference>
<evidence type="ECO:0000256" key="3">
    <source>
        <dbReference type="ARBA" id="ARBA00022606"/>
    </source>
</evidence>
<dbReference type="Pfam" id="PF13853">
    <property type="entry name" value="7tm_4"/>
    <property type="match status" value="1"/>
</dbReference>
<evidence type="ECO:0000256" key="14">
    <source>
        <dbReference type="RuleBase" id="RU363047"/>
    </source>
</evidence>
<evidence type="ECO:0000256" key="2">
    <source>
        <dbReference type="ARBA" id="ARBA00022475"/>
    </source>
</evidence>
<evidence type="ECO:0000256" key="5">
    <source>
        <dbReference type="ARBA" id="ARBA00022725"/>
    </source>
</evidence>
<dbReference type="OrthoDB" id="9444602at2759"/>
<keyword evidence="8 14" id="KW-0472">Membrane</keyword>
<evidence type="ECO:0000256" key="1">
    <source>
        <dbReference type="ARBA" id="ARBA00004651"/>
    </source>
</evidence>
<dbReference type="eggNOG" id="ENOG502SKM8">
    <property type="taxonomic scope" value="Eukaryota"/>
</dbReference>
<accession>A0A1U7SNZ0</accession>
<feature type="domain" description="G-protein coupled receptors family 1 profile" evidence="15">
    <location>
        <begin position="44"/>
        <end position="294"/>
    </location>
</feature>
<feature type="transmembrane region" description="Helical" evidence="14">
    <location>
        <begin position="28"/>
        <end position="51"/>
    </location>
</feature>
<keyword evidence="4 13" id="KW-0812">Transmembrane</keyword>
<evidence type="ECO:0000313" key="16">
    <source>
        <dbReference type="Proteomes" id="UP000189705"/>
    </source>
</evidence>
<feature type="transmembrane region" description="Helical" evidence="14">
    <location>
        <begin position="201"/>
        <end position="229"/>
    </location>
</feature>
<evidence type="ECO:0000256" key="9">
    <source>
        <dbReference type="ARBA" id="ARBA00023157"/>
    </source>
</evidence>
<dbReference type="InterPro" id="IPR000276">
    <property type="entry name" value="GPCR_Rhodpsn"/>
</dbReference>
<dbReference type="PANTHER" id="PTHR24242">
    <property type="entry name" value="G-PROTEIN COUPLED RECEPTOR"/>
    <property type="match status" value="1"/>
</dbReference>
<organism evidence="16 17">
    <name type="scientific">Alligator sinensis</name>
    <name type="common">Chinese alligator</name>
    <dbReference type="NCBI Taxonomy" id="38654"/>
    <lineage>
        <taxon>Eukaryota</taxon>
        <taxon>Metazoa</taxon>
        <taxon>Chordata</taxon>
        <taxon>Craniata</taxon>
        <taxon>Vertebrata</taxon>
        <taxon>Euteleostomi</taxon>
        <taxon>Archelosauria</taxon>
        <taxon>Archosauria</taxon>
        <taxon>Crocodylia</taxon>
        <taxon>Alligatoridae</taxon>
        <taxon>Alligatorinae</taxon>
        <taxon>Alligator</taxon>
    </lineage>
</organism>
<comment type="subcellular location">
    <subcellularLocation>
        <location evidence="1 14">Cell membrane</location>
        <topology evidence="1 14">Multi-pass membrane protein</topology>
    </subcellularLocation>
</comment>
<evidence type="ECO:0000259" key="15">
    <source>
        <dbReference type="PROSITE" id="PS50262"/>
    </source>
</evidence>
<keyword evidence="7 13" id="KW-0297">G-protein coupled receptor</keyword>
<feature type="transmembrane region" description="Helical" evidence="14">
    <location>
        <begin position="141"/>
        <end position="166"/>
    </location>
</feature>
<dbReference type="PROSITE" id="PS00237">
    <property type="entry name" value="G_PROTEIN_RECEP_F1_1"/>
    <property type="match status" value="1"/>
</dbReference>